<dbReference type="SUPFAM" id="SSF50182">
    <property type="entry name" value="Sm-like ribonucleoproteins"/>
    <property type="match status" value="1"/>
</dbReference>
<evidence type="ECO:0000256" key="1">
    <source>
        <dbReference type="ARBA" id="ARBA00004651"/>
    </source>
</evidence>
<dbReference type="InterPro" id="IPR008910">
    <property type="entry name" value="MSC_TM_helix"/>
</dbReference>
<evidence type="ECO:0000256" key="3">
    <source>
        <dbReference type="ARBA" id="ARBA00022475"/>
    </source>
</evidence>
<sequence length="301" mass="34362">MQEAKLSLERYIEKLWATTSDWVEDFAGFLPSLIVAIIILTAFIFLAKYIAKLTLRILLKRDLQQSVRNIISRIIKFIVITIGIFIALSVLHLDKFLTTLLATAGVGSLAIGLALQGTLNNTFSGIVLSFIPEVQLRDWIETNGYSGEVLEVNLRNIVIKEADNNFVVIPNSKIAEGTFKNYSRTKRTRIMLNCGVGYESNLDFVEELTLTTIRNNFKTRRGEYIDFAYTEFGDSAINYVVRFWVNAVNKSDELMAKHQAIKAIRKAYNEHDINIPFPIRTLDFDKNKFRAETIQVEHKNN</sequence>
<evidence type="ECO:0000256" key="5">
    <source>
        <dbReference type="ARBA" id="ARBA00022989"/>
    </source>
</evidence>
<gene>
    <name evidence="11" type="ORF">GGR32_000291</name>
</gene>
<dbReference type="GO" id="GO:0008381">
    <property type="term" value="F:mechanosensitive monoatomic ion channel activity"/>
    <property type="evidence" value="ECO:0007669"/>
    <property type="project" value="InterPro"/>
</dbReference>
<dbReference type="Pfam" id="PF21088">
    <property type="entry name" value="MS_channel_1st"/>
    <property type="match status" value="1"/>
</dbReference>
<dbReference type="InterPro" id="IPR045275">
    <property type="entry name" value="MscS_archaea/bacteria_type"/>
</dbReference>
<dbReference type="Gene3D" id="2.30.30.60">
    <property type="match status" value="1"/>
</dbReference>
<evidence type="ECO:0000256" key="2">
    <source>
        <dbReference type="ARBA" id="ARBA00008017"/>
    </source>
</evidence>
<dbReference type="InterPro" id="IPR023408">
    <property type="entry name" value="MscS_beta-dom_sf"/>
</dbReference>
<evidence type="ECO:0000313" key="11">
    <source>
        <dbReference type="EMBL" id="MBB4118019.1"/>
    </source>
</evidence>
<dbReference type="PANTHER" id="PTHR30221:SF1">
    <property type="entry name" value="SMALL-CONDUCTANCE MECHANOSENSITIVE CHANNEL"/>
    <property type="match status" value="1"/>
</dbReference>
<keyword evidence="4 7" id="KW-0812">Transmembrane</keyword>
<evidence type="ECO:0000256" key="7">
    <source>
        <dbReference type="SAM" id="Phobius"/>
    </source>
</evidence>
<dbReference type="Pfam" id="PF21082">
    <property type="entry name" value="MS_channel_3rd"/>
    <property type="match status" value="1"/>
</dbReference>
<feature type="transmembrane region" description="Helical" evidence="7">
    <location>
        <begin position="70"/>
        <end position="90"/>
    </location>
</feature>
<dbReference type="GO" id="GO:0005886">
    <property type="term" value="C:plasma membrane"/>
    <property type="evidence" value="ECO:0007669"/>
    <property type="project" value="UniProtKB-SubCell"/>
</dbReference>
<reference evidence="11 12" key="1">
    <citation type="submission" date="2020-08" db="EMBL/GenBank/DDBJ databases">
        <title>Genomic Encyclopedia of Type Strains, Phase IV (KMG-IV): sequencing the most valuable type-strain genomes for metagenomic binning, comparative biology and taxonomic classification.</title>
        <authorList>
            <person name="Goeker M."/>
        </authorList>
    </citation>
    <scope>NUCLEOTIDE SEQUENCE [LARGE SCALE GENOMIC DNA]</scope>
    <source>
        <strain evidence="11 12">DSM 29568</strain>
    </source>
</reference>
<dbReference type="Proteomes" id="UP000553034">
    <property type="component" value="Unassembled WGS sequence"/>
</dbReference>
<keyword evidence="6 7" id="KW-0472">Membrane</keyword>
<dbReference type="InterPro" id="IPR011014">
    <property type="entry name" value="MscS_channel_TM-2"/>
</dbReference>
<dbReference type="Pfam" id="PF05552">
    <property type="entry name" value="MS_channel_1st_1"/>
    <property type="match status" value="1"/>
</dbReference>
<feature type="transmembrane region" description="Helical" evidence="7">
    <location>
        <begin position="29"/>
        <end position="50"/>
    </location>
</feature>
<feature type="transmembrane region" description="Helical" evidence="7">
    <location>
        <begin position="96"/>
        <end position="115"/>
    </location>
</feature>
<dbReference type="RefSeq" id="WP_183475658.1">
    <property type="nucleotide sequence ID" value="NZ_JACIFO010000001.1"/>
</dbReference>
<dbReference type="AlphaFoldDB" id="A0A840EHX8"/>
<dbReference type="Gene3D" id="1.10.287.1260">
    <property type="match status" value="1"/>
</dbReference>
<feature type="domain" description="Mechanosensitive ion channel MscS C-terminal" evidence="9">
    <location>
        <begin position="192"/>
        <end position="275"/>
    </location>
</feature>
<dbReference type="InterPro" id="IPR049142">
    <property type="entry name" value="MS_channel_1st"/>
</dbReference>
<dbReference type="SUPFAM" id="SSF82861">
    <property type="entry name" value="Mechanosensitive channel protein MscS (YggB), transmembrane region"/>
    <property type="match status" value="1"/>
</dbReference>
<dbReference type="Gene3D" id="3.30.70.100">
    <property type="match status" value="1"/>
</dbReference>
<feature type="domain" description="Mechanosensitive ion channel transmembrane helices 2/3" evidence="10">
    <location>
        <begin position="74"/>
        <end position="116"/>
    </location>
</feature>
<evidence type="ECO:0000259" key="9">
    <source>
        <dbReference type="Pfam" id="PF21082"/>
    </source>
</evidence>
<keyword evidence="3" id="KW-1003">Cell membrane</keyword>
<evidence type="ECO:0000313" key="12">
    <source>
        <dbReference type="Proteomes" id="UP000553034"/>
    </source>
</evidence>
<dbReference type="PANTHER" id="PTHR30221">
    <property type="entry name" value="SMALL-CONDUCTANCE MECHANOSENSITIVE CHANNEL"/>
    <property type="match status" value="1"/>
</dbReference>
<comment type="similarity">
    <text evidence="2">Belongs to the MscS (TC 1.A.23) family.</text>
</comment>
<keyword evidence="12" id="KW-1185">Reference proteome</keyword>
<comment type="subcellular location">
    <subcellularLocation>
        <location evidence="1">Cell membrane</location>
        <topology evidence="1">Multi-pass membrane protein</topology>
    </subcellularLocation>
</comment>
<evidence type="ECO:0000256" key="6">
    <source>
        <dbReference type="ARBA" id="ARBA00023136"/>
    </source>
</evidence>
<dbReference type="Pfam" id="PF00924">
    <property type="entry name" value="MS_channel_2nd"/>
    <property type="match status" value="1"/>
</dbReference>
<protein>
    <submittedName>
        <fullName evidence="11">Small conductance mechanosensitive channel</fullName>
    </submittedName>
</protein>
<organism evidence="11 12">
    <name type="scientific">Mesonia hippocampi</name>
    <dbReference type="NCBI Taxonomy" id="1628250"/>
    <lineage>
        <taxon>Bacteria</taxon>
        <taxon>Pseudomonadati</taxon>
        <taxon>Bacteroidota</taxon>
        <taxon>Flavobacteriia</taxon>
        <taxon>Flavobacteriales</taxon>
        <taxon>Flavobacteriaceae</taxon>
        <taxon>Mesonia</taxon>
    </lineage>
</organism>
<comment type="caution">
    <text evidence="11">The sequence shown here is derived from an EMBL/GenBank/DDBJ whole genome shotgun (WGS) entry which is preliminary data.</text>
</comment>
<name>A0A840EHX8_9FLAO</name>
<dbReference type="EMBL" id="JACIFO010000001">
    <property type="protein sequence ID" value="MBB4118019.1"/>
    <property type="molecule type" value="Genomic_DNA"/>
</dbReference>
<accession>A0A840EHX8</accession>
<dbReference type="InterPro" id="IPR049278">
    <property type="entry name" value="MS_channel_C"/>
</dbReference>
<proteinExistence type="inferred from homology"/>
<dbReference type="InterPro" id="IPR010920">
    <property type="entry name" value="LSM_dom_sf"/>
</dbReference>
<keyword evidence="5 7" id="KW-1133">Transmembrane helix</keyword>
<dbReference type="InterPro" id="IPR006685">
    <property type="entry name" value="MscS_channel_2nd"/>
</dbReference>
<evidence type="ECO:0000259" key="10">
    <source>
        <dbReference type="Pfam" id="PF21088"/>
    </source>
</evidence>
<evidence type="ECO:0000256" key="4">
    <source>
        <dbReference type="ARBA" id="ARBA00022692"/>
    </source>
</evidence>
<evidence type="ECO:0000259" key="8">
    <source>
        <dbReference type="Pfam" id="PF00924"/>
    </source>
</evidence>
<feature type="domain" description="Mechanosensitive ion channel MscS" evidence="8">
    <location>
        <begin position="118"/>
        <end position="184"/>
    </location>
</feature>
<dbReference type="InterPro" id="IPR011066">
    <property type="entry name" value="MscS_channel_C_sf"/>
</dbReference>
<dbReference type="SUPFAM" id="SSF82689">
    <property type="entry name" value="Mechanosensitive channel protein MscS (YggB), C-terminal domain"/>
    <property type="match status" value="1"/>
</dbReference>